<dbReference type="AlphaFoldDB" id="T1XA38"/>
<reference evidence="1 2" key="1">
    <citation type="submission" date="2012-10" db="EMBL/GenBank/DDBJ databases">
        <title>Genome sequence of Variovorax paradoxus B4.</title>
        <authorList>
            <person name="Schuldes J."/>
            <person name="Brandt U."/>
            <person name="Hiessl S."/>
            <person name="Wuebbeler J.H."/>
            <person name="Thuermer A."/>
            <person name="Steinbuechel A."/>
            <person name="Daniel R."/>
        </authorList>
    </citation>
    <scope>NUCLEOTIDE SEQUENCE [LARGE SCALE GENOMIC DNA]</scope>
    <source>
        <strain evidence="1 2">B4</strain>
    </source>
</reference>
<dbReference type="Proteomes" id="UP000016223">
    <property type="component" value="Chromosome 1"/>
</dbReference>
<evidence type="ECO:0000313" key="1">
    <source>
        <dbReference type="EMBL" id="AGU49174.1"/>
    </source>
</evidence>
<dbReference type="Gene3D" id="3.40.50.720">
    <property type="entry name" value="NAD(P)-binding Rossmann-like Domain"/>
    <property type="match status" value="1"/>
</dbReference>
<protein>
    <submittedName>
        <fullName evidence="1">Uncharacterized protein</fullName>
    </submittedName>
</protein>
<accession>T1XA38</accession>
<dbReference type="PATRIC" id="fig|1246301.3.peg.2095"/>
<sequence>MMVERMLADAAHAYGLRSVSLRYFNAADASPDCDIGEAHDPETRPVTGRMIFQRDCQRCRSKPVELKPAIQNLFLNPLPSFIFRIVHFNNSSGNTNNYGIIRKNSAYHSIGTNDTAIAQDGPGLYASPHTNIAIFPYSCFLPYHRLPEYWNVNFLMMMFNIRDRRKSQDERSLTNANFPHASDVKILLNGDIIMNKYFSLTMAFSPKPRKNSYLFSHVNSTRLH</sequence>
<gene>
    <name evidence="1" type="ORF">VAPA_1c20700</name>
</gene>
<evidence type="ECO:0000313" key="2">
    <source>
        <dbReference type="Proteomes" id="UP000016223"/>
    </source>
</evidence>
<name>T1XA38_VARPD</name>
<organism evidence="1 2">
    <name type="scientific">Variovorax paradoxus B4</name>
    <dbReference type="NCBI Taxonomy" id="1246301"/>
    <lineage>
        <taxon>Bacteria</taxon>
        <taxon>Pseudomonadati</taxon>
        <taxon>Pseudomonadota</taxon>
        <taxon>Betaproteobacteria</taxon>
        <taxon>Burkholderiales</taxon>
        <taxon>Comamonadaceae</taxon>
        <taxon>Variovorax</taxon>
    </lineage>
</organism>
<dbReference type="Gene3D" id="3.90.25.10">
    <property type="entry name" value="UDP-galactose 4-epimerase, domain 1"/>
    <property type="match status" value="1"/>
</dbReference>
<dbReference type="KEGG" id="vpd:VAPA_1c20700"/>
<dbReference type="EMBL" id="CP003911">
    <property type="protein sequence ID" value="AGU49174.1"/>
    <property type="molecule type" value="Genomic_DNA"/>
</dbReference>
<dbReference type="HOGENOM" id="CLU_1234566_0_0_4"/>
<proteinExistence type="predicted"/>